<protein>
    <recommendedName>
        <fullName evidence="2">DUF6968 domain-containing protein</fullName>
    </recommendedName>
</protein>
<gene>
    <name evidence="3" type="ORF">QHF89_02420</name>
</gene>
<feature type="domain" description="DUF6968" evidence="2">
    <location>
        <begin position="153"/>
        <end position="244"/>
    </location>
</feature>
<proteinExistence type="predicted"/>
<comment type="caution">
    <text evidence="3">The sequence shown here is derived from an EMBL/GenBank/DDBJ whole genome shotgun (WGS) entry which is preliminary data.</text>
</comment>
<dbReference type="Pfam" id="PF22302">
    <property type="entry name" value="DUF6968"/>
    <property type="match status" value="2"/>
</dbReference>
<evidence type="ECO:0000313" key="4">
    <source>
        <dbReference type="Proteomes" id="UP001160301"/>
    </source>
</evidence>
<evidence type="ECO:0000259" key="2">
    <source>
        <dbReference type="Pfam" id="PF22302"/>
    </source>
</evidence>
<dbReference type="EMBL" id="JARZHI010000002">
    <property type="protein sequence ID" value="MDI1428321.1"/>
    <property type="molecule type" value="Genomic_DNA"/>
</dbReference>
<keyword evidence="4" id="KW-1185">Reference proteome</keyword>
<feature type="region of interest" description="Disordered" evidence="1">
    <location>
        <begin position="103"/>
        <end position="139"/>
    </location>
</feature>
<evidence type="ECO:0000256" key="1">
    <source>
        <dbReference type="SAM" id="MobiDB-lite"/>
    </source>
</evidence>
<organism evidence="3 4">
    <name type="scientific">Polyangium sorediatum</name>
    <dbReference type="NCBI Taxonomy" id="889274"/>
    <lineage>
        <taxon>Bacteria</taxon>
        <taxon>Pseudomonadati</taxon>
        <taxon>Myxococcota</taxon>
        <taxon>Polyangia</taxon>
        <taxon>Polyangiales</taxon>
        <taxon>Polyangiaceae</taxon>
        <taxon>Polyangium</taxon>
    </lineage>
</organism>
<feature type="domain" description="DUF6968" evidence="2">
    <location>
        <begin position="2"/>
        <end position="54"/>
    </location>
</feature>
<evidence type="ECO:0000313" key="3">
    <source>
        <dbReference type="EMBL" id="MDI1428321.1"/>
    </source>
</evidence>
<name>A0ABT6NJ36_9BACT</name>
<feature type="compositionally biased region" description="Basic and acidic residues" evidence="1">
    <location>
        <begin position="126"/>
        <end position="135"/>
    </location>
</feature>
<dbReference type="InterPro" id="IPR054241">
    <property type="entry name" value="DUF6968"/>
</dbReference>
<dbReference type="Proteomes" id="UP001160301">
    <property type="component" value="Unassembled WGS sequence"/>
</dbReference>
<feature type="compositionally biased region" description="Basic and acidic residues" evidence="1">
    <location>
        <begin position="103"/>
        <end position="116"/>
    </location>
</feature>
<sequence>MVRVGYPEWPPAAEEWRCPFRIWGLGDESIHFGHSVDSIGAIQNALRGIYGTLERLGVPLRWEGLDDDAGDDTGFSMDTNTGYGLAFRHRIERMILDEEAKLPDSTRSRVEQERREARRKARAKARKEPQVRDVDMPAPFEPTSRSKYIRWIAERHLVRRDAVGSIVLVCMSDPELLSRKRVWKCPFTILGLGDDDSIHLGDGDDSMAALQNALRGIRCTLDQSGIPLRWALQGLEENDTGFPMDTDRGYGLAFRRRMEQMIQAEIEELVRPIRERHERREARRKARAKPQTE</sequence>
<accession>A0ABT6NJ36</accession>
<reference evidence="3 4" key="1">
    <citation type="submission" date="2023-04" db="EMBL/GenBank/DDBJ databases">
        <title>The genome sequence of Polyangium sorediatum DSM14670.</title>
        <authorList>
            <person name="Zhang X."/>
        </authorList>
    </citation>
    <scope>NUCLEOTIDE SEQUENCE [LARGE SCALE GENOMIC DNA]</scope>
    <source>
        <strain evidence="3 4">DSM 14670</strain>
    </source>
</reference>